<protein>
    <submittedName>
        <fullName evidence="1">Uncharacterized protein</fullName>
    </submittedName>
</protein>
<dbReference type="EMBL" id="BAABJP010000029">
    <property type="protein sequence ID" value="GAA5163553.1"/>
    <property type="molecule type" value="Genomic_DNA"/>
</dbReference>
<accession>A0ABP9QKP3</accession>
<evidence type="ECO:0000313" key="1">
    <source>
        <dbReference type="EMBL" id="GAA5163553.1"/>
    </source>
</evidence>
<name>A0ABP9QKP3_9PSEU</name>
<dbReference type="Proteomes" id="UP001428817">
    <property type="component" value="Unassembled WGS sequence"/>
</dbReference>
<comment type="caution">
    <text evidence="1">The sequence shown here is derived from an EMBL/GenBank/DDBJ whole genome shotgun (WGS) entry which is preliminary data.</text>
</comment>
<gene>
    <name evidence="1" type="ORF">GCM10023321_50630</name>
</gene>
<keyword evidence="2" id="KW-1185">Reference proteome</keyword>
<reference evidence="2" key="1">
    <citation type="journal article" date="2019" name="Int. J. Syst. Evol. Microbiol.">
        <title>The Global Catalogue of Microorganisms (GCM) 10K type strain sequencing project: providing services to taxonomists for standard genome sequencing and annotation.</title>
        <authorList>
            <consortium name="The Broad Institute Genomics Platform"/>
            <consortium name="The Broad Institute Genome Sequencing Center for Infectious Disease"/>
            <person name="Wu L."/>
            <person name="Ma J."/>
        </authorList>
    </citation>
    <scope>NUCLEOTIDE SEQUENCE [LARGE SCALE GENOMIC DNA]</scope>
    <source>
        <strain evidence="2">JCM 18303</strain>
    </source>
</reference>
<organism evidence="1 2">
    <name type="scientific">Pseudonocardia eucalypti</name>
    <dbReference type="NCBI Taxonomy" id="648755"/>
    <lineage>
        <taxon>Bacteria</taxon>
        <taxon>Bacillati</taxon>
        <taxon>Actinomycetota</taxon>
        <taxon>Actinomycetes</taxon>
        <taxon>Pseudonocardiales</taxon>
        <taxon>Pseudonocardiaceae</taxon>
        <taxon>Pseudonocardia</taxon>
    </lineage>
</organism>
<evidence type="ECO:0000313" key="2">
    <source>
        <dbReference type="Proteomes" id="UP001428817"/>
    </source>
</evidence>
<sequence>MPVQALDRVCTWQLLAPGSQPTVASEARGLPPSTAPSKAAEAVCAVPLQVVVWQSTLAAAREVEVGPAVGWPGSGLPSAPSLM</sequence>
<proteinExistence type="predicted"/>